<feature type="region of interest" description="Disordered" evidence="1">
    <location>
        <begin position="1"/>
        <end position="51"/>
    </location>
</feature>
<dbReference type="Pfam" id="PF05175">
    <property type="entry name" value="MTS"/>
    <property type="match status" value="1"/>
</dbReference>
<reference evidence="4" key="1">
    <citation type="journal article" date="2019" name="Microbiol. Resour. Announc.">
        <title>Draft Genomic Sequences of Streptomyces misionensis and Streptomyces albidoflavus, bacteria applied for phytopathogen biocontrol.</title>
        <authorList>
            <person name="Pylro V."/>
            <person name="Dias A."/>
            <person name="Andreote F."/>
            <person name="Varani A."/>
            <person name="Andreote C."/>
            <person name="Bernardo E."/>
            <person name="Martins T."/>
        </authorList>
    </citation>
    <scope>NUCLEOTIDE SEQUENCE [LARGE SCALE GENOMIC DNA]</scope>
    <source>
        <strain evidence="4">77</strain>
    </source>
</reference>
<dbReference type="Proteomes" id="UP000318052">
    <property type="component" value="Unassembled WGS sequence"/>
</dbReference>
<proteinExistence type="predicted"/>
<feature type="domain" description="Methyltransferase small" evidence="2">
    <location>
        <begin position="158"/>
        <end position="242"/>
    </location>
</feature>
<feature type="compositionally biased region" description="Basic and acidic residues" evidence="1">
    <location>
        <begin position="20"/>
        <end position="43"/>
    </location>
</feature>
<dbReference type="GO" id="GO:0032259">
    <property type="term" value="P:methylation"/>
    <property type="evidence" value="ECO:0007669"/>
    <property type="project" value="UniProtKB-KW"/>
</dbReference>
<accession>A0ABY3GYN3</accession>
<dbReference type="GO" id="GO:0008168">
    <property type="term" value="F:methyltransferase activity"/>
    <property type="evidence" value="ECO:0007669"/>
    <property type="project" value="UniProtKB-KW"/>
</dbReference>
<protein>
    <submittedName>
        <fullName evidence="3">Peptide chain release factor N(5)-glutamine methyltransferase</fullName>
    </submittedName>
</protein>
<dbReference type="InterPro" id="IPR050320">
    <property type="entry name" value="N5-glutamine_MTase"/>
</dbReference>
<dbReference type="InterPro" id="IPR007848">
    <property type="entry name" value="Small_mtfrase_dom"/>
</dbReference>
<gene>
    <name evidence="3" type="ORF">FRZ02_22730</name>
</gene>
<name>A0ABY3GYN3_9ACTN</name>
<comment type="caution">
    <text evidence="3">The sequence shown here is derived from an EMBL/GenBank/DDBJ whole genome shotgun (WGS) entry which is preliminary data.</text>
</comment>
<dbReference type="SUPFAM" id="SSF53335">
    <property type="entry name" value="S-adenosyl-L-methionine-dependent methyltransferases"/>
    <property type="match status" value="1"/>
</dbReference>
<keyword evidence="3" id="KW-0489">Methyltransferase</keyword>
<organism evidence="3 4">
    <name type="scientific">Streptomyces albidoflavus</name>
    <dbReference type="NCBI Taxonomy" id="1886"/>
    <lineage>
        <taxon>Bacteria</taxon>
        <taxon>Bacillati</taxon>
        <taxon>Actinomycetota</taxon>
        <taxon>Actinomycetes</taxon>
        <taxon>Kitasatosporales</taxon>
        <taxon>Streptomycetaceae</taxon>
        <taxon>Streptomyces</taxon>
        <taxon>Streptomyces albidoflavus group</taxon>
    </lineage>
</organism>
<dbReference type="PANTHER" id="PTHR18895">
    <property type="entry name" value="HEMK METHYLTRANSFERASE"/>
    <property type="match status" value="1"/>
</dbReference>
<evidence type="ECO:0000313" key="3">
    <source>
        <dbReference type="EMBL" id="TWV22772.1"/>
    </source>
</evidence>
<evidence type="ECO:0000259" key="2">
    <source>
        <dbReference type="Pfam" id="PF05175"/>
    </source>
</evidence>
<keyword evidence="4" id="KW-1185">Reference proteome</keyword>
<dbReference type="Gene3D" id="3.40.50.150">
    <property type="entry name" value="Vaccinia Virus protein VP39"/>
    <property type="match status" value="1"/>
</dbReference>
<dbReference type="PANTHER" id="PTHR18895:SF74">
    <property type="entry name" value="MTRF1L RELEASE FACTOR GLUTAMINE METHYLTRANSFERASE"/>
    <property type="match status" value="1"/>
</dbReference>
<dbReference type="InterPro" id="IPR029063">
    <property type="entry name" value="SAM-dependent_MTases_sf"/>
</dbReference>
<dbReference type="EMBL" id="VOGX01000034">
    <property type="protein sequence ID" value="TWV22772.1"/>
    <property type="molecule type" value="Genomic_DNA"/>
</dbReference>
<sequence>MRRTGLPAGAGTHRPPPPRGDCRDRTDIRNVRGTGADRPEHRPRVPRSRPRGAVMTTVPQAYEACERARTRLSEAGVWDVDGDLTALRARFLTEESPLALARFETAVAERCRRIPLGHLIGAVPFDGLELVVGSGVFVPRHESTSVVEWAASEATLPRGGRVVDLCSGVGALGLALSRRRPDASVTCVERDDTCLQYLSRNAARNESVLGPVYVQAADLTEPGCLDAHLGATDVVMANPPYVSPLWRLLPEWSEHQPRSAVYSGADGLLLIRRIVELSAAVLRRGGWLAVEHDKAQPAQVGALLRGDFFERITTLADTAGEPRITVARRTG</sequence>
<dbReference type="CDD" id="cd02440">
    <property type="entry name" value="AdoMet_MTases"/>
    <property type="match status" value="1"/>
</dbReference>
<evidence type="ECO:0000313" key="4">
    <source>
        <dbReference type="Proteomes" id="UP000318052"/>
    </source>
</evidence>
<keyword evidence="3" id="KW-0808">Transferase</keyword>
<evidence type="ECO:0000256" key="1">
    <source>
        <dbReference type="SAM" id="MobiDB-lite"/>
    </source>
</evidence>